<dbReference type="GO" id="GO:0006048">
    <property type="term" value="P:UDP-N-acetylglucosamine biosynthetic process"/>
    <property type="evidence" value="ECO:0007669"/>
    <property type="project" value="TreeGrafter"/>
</dbReference>
<dbReference type="Pfam" id="PF02880">
    <property type="entry name" value="PGM_PMM_III"/>
    <property type="match status" value="1"/>
</dbReference>
<keyword evidence="14" id="KW-1185">Reference proteome</keyword>
<dbReference type="Pfam" id="PF02878">
    <property type="entry name" value="PGM_PMM_I"/>
    <property type="match status" value="1"/>
</dbReference>
<comment type="caution">
    <text evidence="13">The sequence shown here is derived from an EMBL/GenBank/DDBJ whole genome shotgun (WGS) entry which is preliminary data.</text>
</comment>
<dbReference type="SUPFAM" id="SSF55957">
    <property type="entry name" value="Phosphoglucomutase, C-terminal domain"/>
    <property type="match status" value="1"/>
</dbReference>
<proteinExistence type="inferred from homology"/>
<evidence type="ECO:0000259" key="9">
    <source>
        <dbReference type="Pfam" id="PF00408"/>
    </source>
</evidence>
<dbReference type="InterPro" id="IPR005846">
    <property type="entry name" value="A-D-PHexomutase_a/b/a-III"/>
</dbReference>
<comment type="PTM">
    <text evidence="6">Activated by phosphorylation.</text>
</comment>
<comment type="similarity">
    <text evidence="1 6 7">Belongs to the phosphohexose mutase family.</text>
</comment>
<evidence type="ECO:0000256" key="5">
    <source>
        <dbReference type="ARBA" id="ARBA00023235"/>
    </source>
</evidence>
<dbReference type="InterPro" id="IPR005844">
    <property type="entry name" value="A-D-PHexomutase_a/b/a-I"/>
</dbReference>
<dbReference type="Proteomes" id="UP000234190">
    <property type="component" value="Unassembled WGS sequence"/>
</dbReference>
<dbReference type="InterPro" id="IPR006352">
    <property type="entry name" value="GlmM_bact"/>
</dbReference>
<evidence type="ECO:0000256" key="6">
    <source>
        <dbReference type="HAMAP-Rule" id="MF_01554"/>
    </source>
</evidence>
<dbReference type="FunFam" id="3.40.120.10:FF:000001">
    <property type="entry name" value="Phosphoglucosamine mutase"/>
    <property type="match status" value="1"/>
</dbReference>
<keyword evidence="3 6" id="KW-0479">Metal-binding</keyword>
<dbReference type="Gene3D" id="3.30.310.50">
    <property type="entry name" value="Alpha-D-phosphohexomutase, C-terminal domain"/>
    <property type="match status" value="1"/>
</dbReference>
<keyword evidence="5 6" id="KW-0413">Isomerase</keyword>
<evidence type="ECO:0000256" key="8">
    <source>
        <dbReference type="RuleBase" id="RU004327"/>
    </source>
</evidence>
<evidence type="ECO:0000256" key="7">
    <source>
        <dbReference type="RuleBase" id="RU004326"/>
    </source>
</evidence>
<evidence type="ECO:0000256" key="4">
    <source>
        <dbReference type="ARBA" id="ARBA00022842"/>
    </source>
</evidence>
<comment type="function">
    <text evidence="6 8">Catalyzes the conversion of glucosamine-6-phosphate to glucosamine-1-phosphate.</text>
</comment>
<keyword evidence="2 6" id="KW-0597">Phosphoprotein</keyword>
<dbReference type="AlphaFoldDB" id="A0A2N4U8Q3"/>
<evidence type="ECO:0000256" key="3">
    <source>
        <dbReference type="ARBA" id="ARBA00022723"/>
    </source>
</evidence>
<dbReference type="InterPro" id="IPR016055">
    <property type="entry name" value="A-D-PHexomutase_a/b/a-I/II/III"/>
</dbReference>
<dbReference type="EMBL" id="PDNW01000002">
    <property type="protein sequence ID" value="PLC51406.1"/>
    <property type="molecule type" value="Genomic_DNA"/>
</dbReference>
<dbReference type="GO" id="GO:0009252">
    <property type="term" value="P:peptidoglycan biosynthetic process"/>
    <property type="evidence" value="ECO:0007669"/>
    <property type="project" value="TreeGrafter"/>
</dbReference>
<dbReference type="SUPFAM" id="SSF53738">
    <property type="entry name" value="Phosphoglucomutase, first 3 domains"/>
    <property type="match status" value="3"/>
</dbReference>
<feature type="domain" description="Alpha-D-phosphohexomutase alpha/beta/alpha" evidence="11">
    <location>
        <begin position="161"/>
        <end position="258"/>
    </location>
</feature>
<dbReference type="GO" id="GO:0008966">
    <property type="term" value="F:phosphoglucosamine mutase activity"/>
    <property type="evidence" value="ECO:0007669"/>
    <property type="project" value="UniProtKB-UniRule"/>
</dbReference>
<evidence type="ECO:0000256" key="2">
    <source>
        <dbReference type="ARBA" id="ARBA00022553"/>
    </source>
</evidence>
<comment type="catalytic activity">
    <reaction evidence="6 8">
        <text>alpha-D-glucosamine 1-phosphate = D-glucosamine 6-phosphate</text>
        <dbReference type="Rhea" id="RHEA:23424"/>
        <dbReference type="ChEBI" id="CHEBI:58516"/>
        <dbReference type="ChEBI" id="CHEBI:58725"/>
        <dbReference type="EC" id="5.4.2.10"/>
    </reaction>
</comment>
<name>A0A2N4U8Q3_9BURK</name>
<reference evidence="13 14" key="1">
    <citation type="submission" date="2017-10" db="EMBL/GenBank/DDBJ databases">
        <title>Two draft genome sequences of Pusillimonas sp. strains isolated from a nitrate- and radionuclide-contaminated groundwater in Russia.</title>
        <authorList>
            <person name="Grouzdev D.S."/>
            <person name="Tourova T.P."/>
            <person name="Goeva M.A."/>
            <person name="Babich T.L."/>
            <person name="Sokolova D.S."/>
            <person name="Abdullin R."/>
            <person name="Poltaraus A.B."/>
            <person name="Toshchakov S.V."/>
            <person name="Nazina T.N."/>
        </authorList>
    </citation>
    <scope>NUCLEOTIDE SEQUENCE [LARGE SCALE GENOMIC DNA]</scope>
    <source>
        <strain evidence="13 14">JR1/69-3-13</strain>
    </source>
</reference>
<organism evidence="13 14">
    <name type="scientific">Pollutimonas subterranea</name>
    <dbReference type="NCBI Taxonomy" id="2045210"/>
    <lineage>
        <taxon>Bacteria</taxon>
        <taxon>Pseudomonadati</taxon>
        <taxon>Pseudomonadota</taxon>
        <taxon>Betaproteobacteria</taxon>
        <taxon>Burkholderiales</taxon>
        <taxon>Alcaligenaceae</taxon>
        <taxon>Pollutimonas</taxon>
    </lineage>
</organism>
<feature type="active site" description="Phosphoserine intermediate" evidence="6">
    <location>
        <position position="106"/>
    </location>
</feature>
<dbReference type="Pfam" id="PF02879">
    <property type="entry name" value="PGM_PMM_II"/>
    <property type="match status" value="1"/>
</dbReference>
<dbReference type="OrthoDB" id="9803322at2"/>
<dbReference type="InterPro" id="IPR036900">
    <property type="entry name" value="A-D-PHexomutase_C_sf"/>
</dbReference>
<dbReference type="GO" id="GO:0000287">
    <property type="term" value="F:magnesium ion binding"/>
    <property type="evidence" value="ECO:0007669"/>
    <property type="project" value="UniProtKB-UniRule"/>
</dbReference>
<dbReference type="FunFam" id="3.40.120.10:FF:000003">
    <property type="entry name" value="Phosphoglucosamine mutase"/>
    <property type="match status" value="1"/>
</dbReference>
<evidence type="ECO:0000256" key="1">
    <source>
        <dbReference type="ARBA" id="ARBA00010231"/>
    </source>
</evidence>
<dbReference type="RefSeq" id="WP_102072726.1">
    <property type="nucleotide sequence ID" value="NZ_PDNW01000002.1"/>
</dbReference>
<gene>
    <name evidence="6" type="primary">glmM</name>
    <name evidence="13" type="ORF">CR159_04095</name>
</gene>
<feature type="modified residue" description="Phosphoserine" evidence="6">
    <location>
        <position position="106"/>
    </location>
</feature>
<feature type="binding site" evidence="6">
    <location>
        <position position="247"/>
    </location>
    <ligand>
        <name>Mg(2+)</name>
        <dbReference type="ChEBI" id="CHEBI:18420"/>
    </ligand>
</feature>
<dbReference type="PANTHER" id="PTHR42946:SF1">
    <property type="entry name" value="PHOSPHOGLUCOMUTASE (ALPHA-D-GLUCOSE-1,6-BISPHOSPHATE-DEPENDENT)"/>
    <property type="match status" value="1"/>
</dbReference>
<dbReference type="InterPro" id="IPR005845">
    <property type="entry name" value="A-D-PHexomutase_a/b/a-II"/>
</dbReference>
<dbReference type="NCBIfam" id="NF008139">
    <property type="entry name" value="PRK10887.1"/>
    <property type="match status" value="1"/>
</dbReference>
<evidence type="ECO:0000259" key="10">
    <source>
        <dbReference type="Pfam" id="PF02878"/>
    </source>
</evidence>
<dbReference type="PRINTS" id="PR00509">
    <property type="entry name" value="PGMPMM"/>
</dbReference>
<dbReference type="InterPro" id="IPR050060">
    <property type="entry name" value="Phosphoglucosamine_mutase"/>
</dbReference>
<feature type="domain" description="Alpha-D-phosphohexomutase C-terminal" evidence="9">
    <location>
        <begin position="376"/>
        <end position="442"/>
    </location>
</feature>
<evidence type="ECO:0000259" key="11">
    <source>
        <dbReference type="Pfam" id="PF02879"/>
    </source>
</evidence>
<dbReference type="EC" id="5.4.2.10" evidence="6 8"/>
<keyword evidence="4 6" id="KW-0460">Magnesium</keyword>
<dbReference type="GO" id="GO:0005975">
    <property type="term" value="P:carbohydrate metabolic process"/>
    <property type="evidence" value="ECO:0007669"/>
    <property type="project" value="InterPro"/>
</dbReference>
<feature type="binding site" evidence="6">
    <location>
        <position position="245"/>
    </location>
    <ligand>
        <name>Mg(2+)</name>
        <dbReference type="ChEBI" id="CHEBI:18420"/>
    </ligand>
</feature>
<dbReference type="InterPro" id="IPR016066">
    <property type="entry name" value="A-D-PHexomutase_CS"/>
</dbReference>
<accession>A0A2N4U8Q3</accession>
<dbReference type="GO" id="GO:0004615">
    <property type="term" value="F:phosphomannomutase activity"/>
    <property type="evidence" value="ECO:0007669"/>
    <property type="project" value="TreeGrafter"/>
</dbReference>
<evidence type="ECO:0000259" key="12">
    <source>
        <dbReference type="Pfam" id="PF02880"/>
    </source>
</evidence>
<sequence>MTDRKYFGTDGVRGEVGGPTINAEFALRLGYAAGRVLARQQPGRGRPAVVIGKDTRISGYMLESALEAGLSAAGIDVLLAGPIPTPAVAYLTRALRLVAGVVISASHNPYQDNGIKFFSAQGMKLDDDIEAEIEAAIDEPLGCVGSEALGRARRIDDAAGRYIEFCKSTFPNELDLSGVSIVVDGAHGAAYNIAPHVFRELGAEVFAIGCQPDGFNINEGVGAMHPEHLAAEVQARGADLGIALDGDADRLQMVDGSGRIYNGDELLYAIVRDRMTQGRVDGVVGTLMTNFGFEKQMQALGVGFERAKVGDRYVLESMQKRGWLFGGESSGHLLCLDCHTTGDGIIAALQVLTAMSRSGQSLSDLVADLKMYPQKMVNVPLAPDVQWQTHAGLQAAKEKVERELNGRGRVLIRASGTEPKLRLMVEAEETSLAEDGVQQLVDVDLSSK</sequence>
<dbReference type="Pfam" id="PF00408">
    <property type="entry name" value="PGM_PMM_IV"/>
    <property type="match status" value="1"/>
</dbReference>
<dbReference type="InterPro" id="IPR005841">
    <property type="entry name" value="Alpha-D-phosphohexomutase_SF"/>
</dbReference>
<evidence type="ECO:0000313" key="13">
    <source>
        <dbReference type="EMBL" id="PLC51406.1"/>
    </source>
</evidence>
<protein>
    <recommendedName>
        <fullName evidence="6 8">Phosphoglucosamine mutase</fullName>
        <ecNumber evidence="6 8">5.4.2.10</ecNumber>
    </recommendedName>
</protein>
<dbReference type="GO" id="GO:0005829">
    <property type="term" value="C:cytosol"/>
    <property type="evidence" value="ECO:0007669"/>
    <property type="project" value="TreeGrafter"/>
</dbReference>
<dbReference type="InterPro" id="IPR005843">
    <property type="entry name" value="A-D-PHexomutase_C"/>
</dbReference>
<feature type="binding site" evidence="6">
    <location>
        <position position="249"/>
    </location>
    <ligand>
        <name>Mg(2+)</name>
        <dbReference type="ChEBI" id="CHEBI:18420"/>
    </ligand>
</feature>
<dbReference type="HAMAP" id="MF_01554_B">
    <property type="entry name" value="GlmM_B"/>
    <property type="match status" value="1"/>
</dbReference>
<dbReference type="NCBIfam" id="TIGR01455">
    <property type="entry name" value="glmM"/>
    <property type="match status" value="1"/>
</dbReference>
<dbReference type="PANTHER" id="PTHR42946">
    <property type="entry name" value="PHOSPHOHEXOSE MUTASE"/>
    <property type="match status" value="1"/>
</dbReference>
<feature type="binding site" description="via phosphate group" evidence="6">
    <location>
        <position position="106"/>
    </location>
    <ligand>
        <name>Mg(2+)</name>
        <dbReference type="ChEBI" id="CHEBI:18420"/>
    </ligand>
</feature>
<comment type="cofactor">
    <cofactor evidence="6">
        <name>Mg(2+)</name>
        <dbReference type="ChEBI" id="CHEBI:18420"/>
    </cofactor>
    <text evidence="6">Binds 1 Mg(2+) ion per subunit.</text>
</comment>
<evidence type="ECO:0000313" key="14">
    <source>
        <dbReference type="Proteomes" id="UP000234190"/>
    </source>
</evidence>
<dbReference type="CDD" id="cd05802">
    <property type="entry name" value="GlmM"/>
    <property type="match status" value="1"/>
</dbReference>
<feature type="domain" description="Alpha-D-phosphohexomutase alpha/beta/alpha" evidence="10">
    <location>
        <begin position="4"/>
        <end position="139"/>
    </location>
</feature>
<dbReference type="Gene3D" id="3.40.120.10">
    <property type="entry name" value="Alpha-D-Glucose-1,6-Bisphosphate, subunit A, domain 3"/>
    <property type="match status" value="3"/>
</dbReference>
<feature type="domain" description="Alpha-D-phosphohexomutase alpha/beta/alpha" evidence="12">
    <location>
        <begin position="262"/>
        <end position="369"/>
    </location>
</feature>
<dbReference type="PROSITE" id="PS00710">
    <property type="entry name" value="PGM_PMM"/>
    <property type="match status" value="1"/>
</dbReference>